<feature type="transmembrane region" description="Helical" evidence="8">
    <location>
        <begin position="122"/>
        <end position="154"/>
    </location>
</feature>
<evidence type="ECO:0000256" key="5">
    <source>
        <dbReference type="ARBA" id="ARBA00022989"/>
    </source>
</evidence>
<feature type="transmembrane region" description="Helical" evidence="8">
    <location>
        <begin position="192"/>
        <end position="216"/>
    </location>
</feature>
<evidence type="ECO:0000256" key="4">
    <source>
        <dbReference type="ARBA" id="ARBA00022692"/>
    </source>
</evidence>
<keyword evidence="3" id="KW-0808">Transferase</keyword>
<feature type="transmembrane region" description="Helical" evidence="8">
    <location>
        <begin position="363"/>
        <end position="384"/>
    </location>
</feature>
<dbReference type="AlphaFoldDB" id="A0A246GBH3"/>
<gene>
    <name evidence="9" type="ORF">BWK62_06255</name>
</gene>
<keyword evidence="5 8" id="KW-1133">Transmembrane helix</keyword>
<keyword evidence="6 8" id="KW-0472">Membrane</keyword>
<sequence>MVEKIKSIFTTSFFKDPKYIAVIWIIISAISAIKQFARGSYNNYLIFKNVFWHTLEKQSLYAEYPNLYFDHNHYGPVFSLFIAPFAVLPDAIGIVLWNSFNAFLLVWAIFKLPLNTQKISLILWICLNEFITSNLGLQFNPTMTALILLTYVFIIEEKEVWAAFCIVLGLFVKLYGVVGLAFFFFIKNKPKFIAALISWSIILFVLPMLISSPVFVCDSYVEWFGRLVVKNSENASLASRQDISVMGMFRRISGHAEWSNLPFLSVGLILFGLPYLRWSMFKNTKFQLLLLASVLIFTVIFSSGSESPTYIIAFIGVAIWFVLKESIVTNADWGLFIFAILLTSFSPTDLFPKFIRETYINPYALKALPCVLIWLKIVYEMLVLNISNNNHVRLKDGKL</sequence>
<feature type="transmembrane region" description="Helical" evidence="8">
    <location>
        <begin position="160"/>
        <end position="185"/>
    </location>
</feature>
<evidence type="ECO:0000313" key="10">
    <source>
        <dbReference type="Proteomes" id="UP000198034"/>
    </source>
</evidence>
<keyword evidence="2" id="KW-1003">Cell membrane</keyword>
<dbReference type="GO" id="GO:0016758">
    <property type="term" value="F:hexosyltransferase activity"/>
    <property type="evidence" value="ECO:0007669"/>
    <property type="project" value="InterPro"/>
</dbReference>
<dbReference type="Pfam" id="PF09594">
    <property type="entry name" value="GT87"/>
    <property type="match status" value="1"/>
</dbReference>
<keyword evidence="4 8" id="KW-0812">Transmembrane</keyword>
<evidence type="ECO:0000256" key="3">
    <source>
        <dbReference type="ARBA" id="ARBA00022679"/>
    </source>
</evidence>
<dbReference type="GO" id="GO:0005886">
    <property type="term" value="C:plasma membrane"/>
    <property type="evidence" value="ECO:0007669"/>
    <property type="project" value="UniProtKB-SubCell"/>
</dbReference>
<comment type="caution">
    <text evidence="9">The sequence shown here is derived from an EMBL/GenBank/DDBJ whole genome shotgun (WGS) entry which is preliminary data.</text>
</comment>
<organism evidence="9 10">
    <name type="scientific">Flavobacterium columnare</name>
    <dbReference type="NCBI Taxonomy" id="996"/>
    <lineage>
        <taxon>Bacteria</taxon>
        <taxon>Pseudomonadati</taxon>
        <taxon>Bacteroidota</taxon>
        <taxon>Flavobacteriia</taxon>
        <taxon>Flavobacteriales</taxon>
        <taxon>Flavobacteriaceae</taxon>
        <taxon>Flavobacterium</taxon>
    </lineage>
</organism>
<feature type="transmembrane region" description="Helical" evidence="8">
    <location>
        <begin position="288"/>
        <end position="321"/>
    </location>
</feature>
<evidence type="ECO:0000256" key="2">
    <source>
        <dbReference type="ARBA" id="ARBA00022475"/>
    </source>
</evidence>
<evidence type="ECO:0000256" key="8">
    <source>
        <dbReference type="SAM" id="Phobius"/>
    </source>
</evidence>
<feature type="transmembrane region" description="Helical" evidence="8">
    <location>
        <begin position="20"/>
        <end position="37"/>
    </location>
</feature>
<dbReference type="Proteomes" id="UP000198034">
    <property type="component" value="Unassembled WGS sequence"/>
</dbReference>
<evidence type="ECO:0000256" key="6">
    <source>
        <dbReference type="ARBA" id="ARBA00023136"/>
    </source>
</evidence>
<reference evidence="9 10" key="1">
    <citation type="journal article" date="2017" name="Infect. Genet. Evol.">
        <title>Comparative genome analysis of fish pathogen Flavobacterium columnare reveals extensive sequence diversity within the species.</title>
        <authorList>
            <person name="Kayansamruaj P."/>
            <person name="Dong H.T."/>
            <person name="Hirono I."/>
            <person name="Kondo H."/>
            <person name="Senapin S."/>
            <person name="Rodkhum C."/>
        </authorList>
    </citation>
    <scope>NUCLEOTIDE SEQUENCE [LARGE SCALE GENOMIC DNA]</scope>
    <source>
        <strain evidence="9 10">1214</strain>
    </source>
</reference>
<comment type="similarity">
    <text evidence="7">Belongs to the glycosyltransferase 87 family.</text>
</comment>
<evidence type="ECO:0000313" key="9">
    <source>
        <dbReference type="EMBL" id="OWP77975.1"/>
    </source>
</evidence>
<evidence type="ECO:0008006" key="11">
    <source>
        <dbReference type="Google" id="ProtNLM"/>
    </source>
</evidence>
<name>A0A246GBH3_9FLAO</name>
<protein>
    <recommendedName>
        <fullName evidence="11">DUF2029 domain-containing protein</fullName>
    </recommendedName>
</protein>
<accession>A0A246GBH3</accession>
<feature type="transmembrane region" description="Helical" evidence="8">
    <location>
        <begin position="258"/>
        <end position="276"/>
    </location>
</feature>
<proteinExistence type="inferred from homology"/>
<dbReference type="EMBL" id="MTCY01000013">
    <property type="protein sequence ID" value="OWP77975.1"/>
    <property type="molecule type" value="Genomic_DNA"/>
</dbReference>
<evidence type="ECO:0000256" key="1">
    <source>
        <dbReference type="ARBA" id="ARBA00004651"/>
    </source>
</evidence>
<comment type="subcellular location">
    <subcellularLocation>
        <location evidence="1">Cell membrane</location>
        <topology evidence="1">Multi-pass membrane protein</topology>
    </subcellularLocation>
</comment>
<feature type="transmembrane region" description="Helical" evidence="8">
    <location>
        <begin position="77"/>
        <end position="110"/>
    </location>
</feature>
<dbReference type="InterPro" id="IPR018584">
    <property type="entry name" value="GT87"/>
</dbReference>
<evidence type="ECO:0000256" key="7">
    <source>
        <dbReference type="ARBA" id="ARBA00024033"/>
    </source>
</evidence>
<feature type="transmembrane region" description="Helical" evidence="8">
    <location>
        <begin position="333"/>
        <end position="351"/>
    </location>
</feature>